<comment type="similarity">
    <text evidence="6">Belongs to the cytochrome P450 family.</text>
</comment>
<dbReference type="InterPro" id="IPR002401">
    <property type="entry name" value="Cyt_P450_E_grp-I"/>
</dbReference>
<gene>
    <name evidence="8" type="ORF">CITCOLO1_LOCUS8999</name>
</gene>
<dbReference type="Proteomes" id="UP001642487">
    <property type="component" value="Chromosome 3"/>
</dbReference>
<dbReference type="InterPro" id="IPR036396">
    <property type="entry name" value="Cyt_P450_sf"/>
</dbReference>
<evidence type="ECO:0000313" key="8">
    <source>
        <dbReference type="EMBL" id="CAK9317103.1"/>
    </source>
</evidence>
<dbReference type="CDD" id="cd20653">
    <property type="entry name" value="CYP81"/>
    <property type="match status" value="1"/>
</dbReference>
<dbReference type="Gene3D" id="1.10.630.10">
    <property type="entry name" value="Cytochrome P450"/>
    <property type="match status" value="1"/>
</dbReference>
<evidence type="ECO:0000256" key="6">
    <source>
        <dbReference type="RuleBase" id="RU000461"/>
    </source>
</evidence>
<proteinExistence type="inferred from homology"/>
<dbReference type="EMBL" id="OZ021737">
    <property type="protein sequence ID" value="CAK9317103.1"/>
    <property type="molecule type" value="Genomic_DNA"/>
</dbReference>
<dbReference type="PRINTS" id="PR00385">
    <property type="entry name" value="P450"/>
</dbReference>
<evidence type="ECO:0000256" key="1">
    <source>
        <dbReference type="ARBA" id="ARBA00022617"/>
    </source>
</evidence>
<sequence length="522" mass="59582">MEVLGSIFLYIPLFVVLYMLTGQLLHKIRNLPPTPFPSLPIIGHLHLLKKPIYRTLADISNRYGPVVFLRFGSRKVLVVSSPSAAEECLTKNDVIFANRPRLIITKWFGYNNTNLVWSSYGDHWRNLRRISTVEVLSTHRLQMLSTVRLEEVKSLIRKLANGENQVHNMKNAFFDLTYNVMLRMLVGKRFYGENVEDADDAKRFRELQAESTQLGGKSNLRDFIPLVSWLGFGSTTENKIMKCHKGRDAFIQNLIDQHKKRVVDQTETANNSFGDGRKKTMIEVLLELQEYEPEQYNDETIKALLLVLLAAGTETTVTTMEWALSLMLNHPEVLKKLQNEIDNKVGHNRLMDESDVADLPSLRGIINETLRMYPPAPLMIPHESSKDCTVGGYHIPRGTMLQVNLWAIHNDPTIWAHPKKFDPCRFERLGSEKYGFNLMPFGSGRRGCPGEGLGLRVIGLVLGSLIQCFEWERPSEELVDMTEGNSISMSKAQYLQAKCRPRPIVHRLHLSDHTKFNPCAID</sequence>
<dbReference type="PANTHER" id="PTHR47947">
    <property type="entry name" value="CYTOCHROME P450 82C3-RELATED"/>
    <property type="match status" value="1"/>
</dbReference>
<dbReference type="InterPro" id="IPR001128">
    <property type="entry name" value="Cyt_P450"/>
</dbReference>
<dbReference type="InterPro" id="IPR017972">
    <property type="entry name" value="Cyt_P450_CS"/>
</dbReference>
<keyword evidence="1 6" id="KW-0349">Heme</keyword>
<keyword evidence="7" id="KW-0812">Transmembrane</keyword>
<evidence type="ECO:0000256" key="5">
    <source>
        <dbReference type="ARBA" id="ARBA00023033"/>
    </source>
</evidence>
<organism evidence="8 9">
    <name type="scientific">Citrullus colocynthis</name>
    <name type="common">colocynth</name>
    <dbReference type="NCBI Taxonomy" id="252529"/>
    <lineage>
        <taxon>Eukaryota</taxon>
        <taxon>Viridiplantae</taxon>
        <taxon>Streptophyta</taxon>
        <taxon>Embryophyta</taxon>
        <taxon>Tracheophyta</taxon>
        <taxon>Spermatophyta</taxon>
        <taxon>Magnoliopsida</taxon>
        <taxon>eudicotyledons</taxon>
        <taxon>Gunneridae</taxon>
        <taxon>Pentapetalae</taxon>
        <taxon>rosids</taxon>
        <taxon>fabids</taxon>
        <taxon>Cucurbitales</taxon>
        <taxon>Cucurbitaceae</taxon>
        <taxon>Benincaseae</taxon>
        <taxon>Citrullus</taxon>
    </lineage>
</organism>
<keyword evidence="4 6" id="KW-0408">Iron</keyword>
<dbReference type="PROSITE" id="PS00086">
    <property type="entry name" value="CYTOCHROME_P450"/>
    <property type="match status" value="1"/>
</dbReference>
<evidence type="ECO:0008006" key="10">
    <source>
        <dbReference type="Google" id="ProtNLM"/>
    </source>
</evidence>
<name>A0ABP0Y9F8_9ROSI</name>
<dbReference type="PRINTS" id="PR00463">
    <property type="entry name" value="EP450I"/>
</dbReference>
<keyword evidence="5 6" id="KW-0503">Monooxygenase</keyword>
<dbReference type="InterPro" id="IPR050651">
    <property type="entry name" value="Plant_Cytochrome_P450_Monoox"/>
</dbReference>
<reference evidence="8 9" key="1">
    <citation type="submission" date="2024-03" db="EMBL/GenBank/DDBJ databases">
        <authorList>
            <person name="Gkanogiannis A."/>
            <person name="Becerra Lopez-Lavalle L."/>
        </authorList>
    </citation>
    <scope>NUCLEOTIDE SEQUENCE [LARGE SCALE GENOMIC DNA]</scope>
</reference>
<keyword evidence="2 6" id="KW-0479">Metal-binding</keyword>
<protein>
    <recommendedName>
        <fullName evidence="10">Cytochrome P450</fullName>
    </recommendedName>
</protein>
<keyword evidence="9" id="KW-1185">Reference proteome</keyword>
<dbReference type="SUPFAM" id="SSF48264">
    <property type="entry name" value="Cytochrome P450"/>
    <property type="match status" value="1"/>
</dbReference>
<keyword evidence="3 6" id="KW-0560">Oxidoreductase</keyword>
<evidence type="ECO:0000256" key="7">
    <source>
        <dbReference type="SAM" id="Phobius"/>
    </source>
</evidence>
<accession>A0ABP0Y9F8</accession>
<dbReference type="PANTHER" id="PTHR47947:SF24">
    <property type="entry name" value="ISOFLAVONE 2'-HYDROXYLASE-LIKE"/>
    <property type="match status" value="1"/>
</dbReference>
<evidence type="ECO:0000313" key="9">
    <source>
        <dbReference type="Proteomes" id="UP001642487"/>
    </source>
</evidence>
<evidence type="ECO:0000256" key="2">
    <source>
        <dbReference type="ARBA" id="ARBA00022723"/>
    </source>
</evidence>
<dbReference type="Pfam" id="PF00067">
    <property type="entry name" value="p450"/>
    <property type="match status" value="1"/>
</dbReference>
<keyword evidence="7" id="KW-1133">Transmembrane helix</keyword>
<evidence type="ECO:0000256" key="3">
    <source>
        <dbReference type="ARBA" id="ARBA00023002"/>
    </source>
</evidence>
<keyword evidence="7" id="KW-0472">Membrane</keyword>
<evidence type="ECO:0000256" key="4">
    <source>
        <dbReference type="ARBA" id="ARBA00023004"/>
    </source>
</evidence>
<feature type="transmembrane region" description="Helical" evidence="7">
    <location>
        <begin position="7"/>
        <end position="25"/>
    </location>
</feature>